<dbReference type="Pfam" id="PF02720">
    <property type="entry name" value="DUF222"/>
    <property type="match status" value="1"/>
</dbReference>
<dbReference type="EMBL" id="JAEUAW010000004">
    <property type="protein sequence ID" value="MBW9093446.1"/>
    <property type="molecule type" value="Genomic_DNA"/>
</dbReference>
<gene>
    <name evidence="2" type="ORF">JNB62_07110</name>
</gene>
<evidence type="ECO:0000313" key="2">
    <source>
        <dbReference type="EMBL" id="MBW9093446.1"/>
    </source>
</evidence>
<organism evidence="2 3">
    <name type="scientific">Microbacterium jejuense</name>
    <dbReference type="NCBI Taxonomy" id="1263637"/>
    <lineage>
        <taxon>Bacteria</taxon>
        <taxon>Bacillati</taxon>
        <taxon>Actinomycetota</taxon>
        <taxon>Actinomycetes</taxon>
        <taxon>Micrococcales</taxon>
        <taxon>Microbacteriaceae</taxon>
        <taxon>Microbacterium</taxon>
    </lineage>
</organism>
<reference evidence="2 3" key="1">
    <citation type="journal article" date="2021" name="MBio">
        <title>Poor Competitiveness of Bradyrhizobium in Pigeon Pea Root Colonization in Indian Soils.</title>
        <authorList>
            <person name="Chalasani D."/>
            <person name="Basu A."/>
            <person name="Pullabhotla S.V.S.R.N."/>
            <person name="Jorrin B."/>
            <person name="Neal A.L."/>
            <person name="Poole P.S."/>
            <person name="Podile A.R."/>
            <person name="Tkacz A."/>
        </authorList>
    </citation>
    <scope>NUCLEOTIDE SEQUENCE [LARGE SCALE GENOMIC DNA]</scope>
    <source>
        <strain evidence="2 3">HU14</strain>
    </source>
</reference>
<comment type="caution">
    <text evidence="2">The sequence shown here is derived from an EMBL/GenBank/DDBJ whole genome shotgun (WGS) entry which is preliminary data.</text>
</comment>
<dbReference type="Proteomes" id="UP001196843">
    <property type="component" value="Unassembled WGS sequence"/>
</dbReference>
<proteinExistence type="predicted"/>
<keyword evidence="3" id="KW-1185">Reference proteome</keyword>
<dbReference type="CDD" id="cd00085">
    <property type="entry name" value="HNHc"/>
    <property type="match status" value="1"/>
</dbReference>
<dbReference type="Gene3D" id="1.10.30.50">
    <property type="match status" value="1"/>
</dbReference>
<dbReference type="InterPro" id="IPR003615">
    <property type="entry name" value="HNH_nuc"/>
</dbReference>
<sequence length="426" mass="46375">MTETLLPPPSERDEEWFGPVPDAVDLVVETATMMSVFAAERYARIDAMRQEALAAARRFGAGEVELVERSIRLELAAAMRVTEYAAGRLIVVAEALRGSCRVAWESLAGGRITEKHAEVLVDLLGELAPEEQAGLVGDVVLLAEAEPVGTFRRKLRDRIARARVESLEDRYRAAMQTRRVVVEPVADGLGVLLAYAPEVELQAIFTRATAMAKAIKAAGDERTLDQIRADVVCDLLIDGTTQHVPAAASGIRAQVVVTVPALSLLGEGGSAAELPVVEGVGPVPVSRARELCGGDGKWMRVLTHPETGMVLSVGRDRYEPPAALRRLVKWRADRCMAPGCVMPASRCEIDHQIRWTDGGHTSLENHAPFCKGHHLVKDNTAWQVRQVPYSGGVIEWTSPTGRRYLVKPERRVPVFTATAREPAPPS</sequence>
<accession>A0ABS7HMF3</accession>
<dbReference type="SMART" id="SM00507">
    <property type="entry name" value="HNHc"/>
    <property type="match status" value="1"/>
</dbReference>
<dbReference type="InterPro" id="IPR003870">
    <property type="entry name" value="DUF222"/>
</dbReference>
<dbReference type="RefSeq" id="WP_220300166.1">
    <property type="nucleotide sequence ID" value="NZ_JAEUAW010000004.1"/>
</dbReference>
<feature type="domain" description="HNH nuclease" evidence="1">
    <location>
        <begin position="323"/>
        <end position="375"/>
    </location>
</feature>
<evidence type="ECO:0000259" key="1">
    <source>
        <dbReference type="SMART" id="SM00507"/>
    </source>
</evidence>
<evidence type="ECO:0000313" key="3">
    <source>
        <dbReference type="Proteomes" id="UP001196843"/>
    </source>
</evidence>
<name>A0ABS7HMF3_9MICO</name>
<protein>
    <submittedName>
        <fullName evidence="2">DUF222 domain-containing protein</fullName>
    </submittedName>
</protein>